<dbReference type="AlphaFoldDB" id="A3U9G8"/>
<dbReference type="EMBL" id="CP002046">
    <property type="protein sequence ID" value="EAP86454.1"/>
    <property type="molecule type" value="Genomic_DNA"/>
</dbReference>
<dbReference type="Pfam" id="PF00171">
    <property type="entry name" value="Aldedh"/>
    <property type="match status" value="1"/>
</dbReference>
<protein>
    <submittedName>
        <fullName evidence="5">NAD-dependent aldehyde dehydrogenase</fullName>
    </submittedName>
</protein>
<dbReference type="RefSeq" id="WP_013187839.1">
    <property type="nucleotide sequence ID" value="NC_014230.1"/>
</dbReference>
<reference evidence="5 6" key="1">
    <citation type="journal article" date="2010" name="J. Bacteriol.">
        <title>The complete genome sequence of Croceibacter atlanticus HTCC2559T.</title>
        <authorList>
            <person name="Oh H.M."/>
            <person name="Kang I."/>
            <person name="Ferriera S."/>
            <person name="Giovannoni S.J."/>
            <person name="Cho J.C."/>
        </authorList>
    </citation>
    <scope>NUCLEOTIDE SEQUENCE [LARGE SCALE GENOMIC DNA]</scope>
    <source>
        <strain evidence="6">ATCC BAA-628 / HTCC2559 / KCTC 12090</strain>
    </source>
</reference>
<sequence>MILEKEIEIINRERENGFNTINPHTGKVIEEYTYMSDEDVTNAVKKCHEAFTEWKSKSFEERGKVLKSIGKLLKERKEEYAKLMTQEMGKVYKQGLQEVELCAGICDYTANTGADVLKDIERELPEGGKGVITHSPIGIVYGIQPWNFPCYQAVRYSISNLMAGNGVLLKHAENVTGSAKFLQNVYEDAGLPKHLFTVLVMNHEQSDKVIENDLVRGVTMTGSAEGGKVVAQKASAALKKTVMELGSNDAYLVLDDADVELAAKTSVEGRIYNNGETCVAAKRFVVVDAVYDKFKEAFVKGMKDIKHGNPMDEDSDIGPMAREDLRNKIHTQLKESVAKGAKILVGGELPQGDGFYYPATILENVKPGQPAYDDELFGPVASLIRAKDNEDAMRIANDSRFGLGGGIFSKDEDKAFALAKNHFDTGMVFINSFGLAQPNMPFGGVKNSGYGREHGGFGMKEFVNEKAIMSLNS</sequence>
<name>A3U9G8_CROAH</name>
<dbReference type="InterPro" id="IPR015590">
    <property type="entry name" value="Aldehyde_DH_dom"/>
</dbReference>
<dbReference type="GO" id="GO:0004030">
    <property type="term" value="F:aldehyde dehydrogenase [NAD(P)+] activity"/>
    <property type="evidence" value="ECO:0007669"/>
    <property type="project" value="InterPro"/>
</dbReference>
<keyword evidence="3" id="KW-0560">Oxidoreductase</keyword>
<dbReference type="HOGENOM" id="CLU_005391_1_0_10"/>
<dbReference type="OrthoDB" id="9762913at2"/>
<dbReference type="FunFam" id="3.40.605.10:FF:000012">
    <property type="entry name" value="NAD-dependent succinate-semialdehyde dehydrogenase"/>
    <property type="match status" value="1"/>
</dbReference>
<evidence type="ECO:0000256" key="3">
    <source>
        <dbReference type="ARBA" id="ARBA00023002"/>
    </source>
</evidence>
<dbReference type="SUPFAM" id="SSF53720">
    <property type="entry name" value="ALDH-like"/>
    <property type="match status" value="1"/>
</dbReference>
<dbReference type="InterPro" id="IPR016163">
    <property type="entry name" value="Ald_DH_C"/>
</dbReference>
<dbReference type="InterPro" id="IPR047110">
    <property type="entry name" value="GABD/Sad-like"/>
</dbReference>
<dbReference type="eggNOG" id="COG1012">
    <property type="taxonomic scope" value="Bacteria"/>
</dbReference>
<dbReference type="Gene3D" id="3.40.605.10">
    <property type="entry name" value="Aldehyde Dehydrogenase, Chain A, domain 1"/>
    <property type="match status" value="1"/>
</dbReference>
<dbReference type="InterPro" id="IPR016161">
    <property type="entry name" value="Ald_DH/histidinol_DH"/>
</dbReference>
<dbReference type="GO" id="GO:0004777">
    <property type="term" value="F:succinate-semialdehyde dehydrogenase (NAD+) activity"/>
    <property type="evidence" value="ECO:0007669"/>
    <property type="project" value="TreeGrafter"/>
</dbReference>
<comment type="similarity">
    <text evidence="1">Belongs to the aldehyde dehydrogenase family.</text>
</comment>
<dbReference type="GeneID" id="89453835"/>
<evidence type="ECO:0000313" key="6">
    <source>
        <dbReference type="Proteomes" id="UP000002297"/>
    </source>
</evidence>
<keyword evidence="2" id="KW-0521">NADP</keyword>
<dbReference type="KEGG" id="cat:CA2559_10478"/>
<dbReference type="InterPro" id="IPR016162">
    <property type="entry name" value="Ald_DH_N"/>
</dbReference>
<dbReference type="Gene3D" id="3.40.309.10">
    <property type="entry name" value="Aldehyde Dehydrogenase, Chain A, domain 2"/>
    <property type="match status" value="1"/>
</dbReference>
<keyword evidence="6" id="KW-1185">Reference proteome</keyword>
<dbReference type="CDD" id="cd07100">
    <property type="entry name" value="ALDH_SSADH1_GabD1"/>
    <property type="match status" value="1"/>
</dbReference>
<dbReference type="PANTHER" id="PTHR43217:SF1">
    <property type="entry name" value="SUCCINATE SEMIALDEHYDE DEHYDROGENASE [NAD(P)+] SAD"/>
    <property type="match status" value="1"/>
</dbReference>
<evidence type="ECO:0000259" key="4">
    <source>
        <dbReference type="Pfam" id="PF00171"/>
    </source>
</evidence>
<dbReference type="Proteomes" id="UP000002297">
    <property type="component" value="Chromosome"/>
</dbReference>
<gene>
    <name evidence="5" type="ordered locus">CA2559_10478</name>
</gene>
<dbReference type="STRING" id="216432.CA2559_10478"/>
<evidence type="ECO:0000256" key="2">
    <source>
        <dbReference type="ARBA" id="ARBA00022857"/>
    </source>
</evidence>
<organism evidence="5 6">
    <name type="scientific">Croceibacter atlanticus (strain ATCC BAA-628 / JCM 21780 / CIP 108009 / IAM 15332 / KCTC 12090 / HTCC2559)</name>
    <dbReference type="NCBI Taxonomy" id="216432"/>
    <lineage>
        <taxon>Bacteria</taxon>
        <taxon>Pseudomonadati</taxon>
        <taxon>Bacteroidota</taxon>
        <taxon>Flavobacteriia</taxon>
        <taxon>Flavobacteriales</taxon>
        <taxon>Flavobacteriaceae</taxon>
        <taxon>Croceibacter</taxon>
    </lineage>
</organism>
<evidence type="ECO:0000313" key="5">
    <source>
        <dbReference type="EMBL" id="EAP86454.1"/>
    </source>
</evidence>
<dbReference type="PANTHER" id="PTHR43217">
    <property type="entry name" value="SUCCINATE SEMIALDEHYDE DEHYDROGENASE [NAD(P)+] SAD"/>
    <property type="match status" value="1"/>
</dbReference>
<evidence type="ECO:0000256" key="1">
    <source>
        <dbReference type="ARBA" id="ARBA00009986"/>
    </source>
</evidence>
<feature type="domain" description="Aldehyde dehydrogenase" evidence="4">
    <location>
        <begin position="13"/>
        <end position="468"/>
    </location>
</feature>
<proteinExistence type="inferred from homology"/>
<accession>A3U9G8</accession>
<dbReference type="InterPro" id="IPR044148">
    <property type="entry name" value="ALDH_GabD1-like"/>
</dbReference>